<keyword evidence="2" id="KW-1133">Transmembrane helix</keyword>
<protein>
    <submittedName>
        <fullName evidence="4">SH3 domain-containing protein</fullName>
    </submittedName>
</protein>
<feature type="compositionally biased region" description="Polar residues" evidence="1">
    <location>
        <begin position="524"/>
        <end position="534"/>
    </location>
</feature>
<keyword evidence="2" id="KW-0472">Membrane</keyword>
<dbReference type="RefSeq" id="WP_122917378.1">
    <property type="nucleotide sequence ID" value="NZ_RHHQ01000007.1"/>
</dbReference>
<dbReference type="AlphaFoldDB" id="A0A3M8DQV0"/>
<organism evidence="4 5">
    <name type="scientific">Brevibacillus fluminis</name>
    <dbReference type="NCBI Taxonomy" id="511487"/>
    <lineage>
        <taxon>Bacteria</taxon>
        <taxon>Bacillati</taxon>
        <taxon>Bacillota</taxon>
        <taxon>Bacilli</taxon>
        <taxon>Bacillales</taxon>
        <taxon>Paenibacillaceae</taxon>
        <taxon>Brevibacillus</taxon>
    </lineage>
</organism>
<evidence type="ECO:0000256" key="2">
    <source>
        <dbReference type="SAM" id="Phobius"/>
    </source>
</evidence>
<keyword evidence="5" id="KW-1185">Reference proteome</keyword>
<dbReference type="Gene3D" id="2.30.30.40">
    <property type="entry name" value="SH3 Domains"/>
    <property type="match status" value="1"/>
</dbReference>
<evidence type="ECO:0000313" key="5">
    <source>
        <dbReference type="Proteomes" id="UP000271031"/>
    </source>
</evidence>
<dbReference type="EMBL" id="RHHQ01000007">
    <property type="protein sequence ID" value="RNB90452.1"/>
    <property type="molecule type" value="Genomic_DNA"/>
</dbReference>
<feature type="domain" description="SH3b" evidence="3">
    <location>
        <begin position="548"/>
        <end position="603"/>
    </location>
</feature>
<dbReference type="OrthoDB" id="2657208at2"/>
<evidence type="ECO:0000256" key="1">
    <source>
        <dbReference type="SAM" id="MobiDB-lite"/>
    </source>
</evidence>
<accession>A0A3M8DQV0</accession>
<feature type="region of interest" description="Disordered" evidence="1">
    <location>
        <begin position="484"/>
        <end position="546"/>
    </location>
</feature>
<name>A0A3M8DQV0_9BACL</name>
<feature type="transmembrane region" description="Helical" evidence="2">
    <location>
        <begin position="12"/>
        <end position="31"/>
    </location>
</feature>
<reference evidence="4 5" key="1">
    <citation type="submission" date="2018-10" db="EMBL/GenBank/DDBJ databases">
        <title>Phylogenomics of Brevibacillus.</title>
        <authorList>
            <person name="Dunlap C."/>
        </authorList>
    </citation>
    <scope>NUCLEOTIDE SEQUENCE [LARGE SCALE GENOMIC DNA]</scope>
    <source>
        <strain evidence="4 5">JCM 15716</strain>
    </source>
</reference>
<feature type="compositionally biased region" description="Gly residues" evidence="1">
    <location>
        <begin position="498"/>
        <end position="523"/>
    </location>
</feature>
<evidence type="ECO:0000259" key="3">
    <source>
        <dbReference type="PROSITE" id="PS51781"/>
    </source>
</evidence>
<comment type="caution">
    <text evidence="4">The sequence shown here is derived from an EMBL/GenBank/DDBJ whole genome shotgun (WGS) entry which is preliminary data.</text>
</comment>
<evidence type="ECO:0000313" key="4">
    <source>
        <dbReference type="EMBL" id="RNB90452.1"/>
    </source>
</evidence>
<dbReference type="PROSITE" id="PS51781">
    <property type="entry name" value="SH3B"/>
    <property type="match status" value="1"/>
</dbReference>
<sequence>MSFYQKTTLVRNILLIAFALAFLAVVLKLYASAREVSLIREAEALYKQNKLEQAVERFSSAQTYDAITYGDPEIREALGALDQIHSQLADIDARLSLSHEGKDYKALLETYRSYADLKASFSQKPPAQKAYFQQISTGLSIEKDMQSEFSQYRAQFEAQMANNLKKGSYQDESFIPNLIAMPGDYFEGGKEKELTALFKNYDRKKFRDQKENQSFATVVGNTAKSLRLYQENHFNAPWLVDALEQYGLQTLSKESANIEAFINDAKLYEQIKDVLPNASDVLALIDRKIDGFFTKAEQYVKGNAFDKAIELYQALGAYKSTASYLTQLQDRWLDHDPLQLLQKQYPDKTFSDVVSGKDRFGAQLYAAGVADGNQLYYAAKLTDGDVRFWDAALDDSTRVKKLSLTESIAENNQLVLLVESTSPNRKSTFTGYAVNPSSLKKWFLMEADGLTVQEPGLLVFENPVGEGEGQTEAPYQLHDSSLSYIGKTTDEPSDSGNGESGQGTDGLGGGNGDTGTNGAGESGGSTDNSGNNTIAPADGSKPVDPAATPKQLVIQQITNVHASPDAGSDVIGQVTAGDTLQIEAEKNGWYRIEYNGAAGWIKP</sequence>
<keyword evidence="2" id="KW-0812">Transmembrane</keyword>
<dbReference type="InterPro" id="IPR003646">
    <property type="entry name" value="SH3-like_bac-type"/>
</dbReference>
<dbReference type="Pfam" id="PF08239">
    <property type="entry name" value="SH3_3"/>
    <property type="match status" value="1"/>
</dbReference>
<dbReference type="Proteomes" id="UP000271031">
    <property type="component" value="Unassembled WGS sequence"/>
</dbReference>
<proteinExistence type="predicted"/>
<gene>
    <name evidence="4" type="ORF">EDM56_08050</name>
</gene>